<dbReference type="InterPro" id="IPR046341">
    <property type="entry name" value="SET_dom_sf"/>
</dbReference>
<feature type="region of interest" description="Disordered" evidence="1">
    <location>
        <begin position="307"/>
        <end position="358"/>
    </location>
</feature>
<dbReference type="Gene3D" id="2.170.270.10">
    <property type="entry name" value="SET domain"/>
    <property type="match status" value="1"/>
</dbReference>
<reference evidence="2" key="2">
    <citation type="submission" date="2013-10" db="EMBL/GenBank/DDBJ databases">
        <authorList>
            <person name="Aslett M."/>
        </authorList>
    </citation>
    <scope>NUCLEOTIDE SEQUENCE [LARGE SCALE GENOMIC DNA]</scope>
    <source>
        <strain evidence="2">Weybridge</strain>
    </source>
</reference>
<dbReference type="EMBL" id="HG722034">
    <property type="protein sequence ID" value="CDJ61229.1"/>
    <property type="molecule type" value="Genomic_DNA"/>
</dbReference>
<reference evidence="2" key="1">
    <citation type="submission" date="2013-10" db="EMBL/GenBank/DDBJ databases">
        <title>Genomic analysis of the causative agents of coccidiosis in chickens.</title>
        <authorList>
            <person name="Reid A.J."/>
            <person name="Blake D."/>
            <person name="Billington K."/>
            <person name="Browne H."/>
            <person name="Dunn M."/>
            <person name="Hung S."/>
            <person name="Kawahara F."/>
            <person name="Miranda-Saavedra D."/>
            <person name="Mourier T."/>
            <person name="Nagra H."/>
            <person name="Otto T.D."/>
            <person name="Rawlings N."/>
            <person name="Sanchez A."/>
            <person name="Sanders M."/>
            <person name="Subramaniam C."/>
            <person name="Tay Y."/>
            <person name="Dear P."/>
            <person name="Doerig C."/>
            <person name="Gruber A."/>
            <person name="Parkinson J."/>
            <person name="Shirley M."/>
            <person name="Wan K.L."/>
            <person name="Berriman M."/>
            <person name="Tomley F."/>
            <person name="Pain A."/>
        </authorList>
    </citation>
    <scope>NUCLEOTIDE SEQUENCE [LARGE SCALE GENOMIC DNA]</scope>
    <source>
        <strain evidence="2">Weybridge</strain>
    </source>
</reference>
<dbReference type="GeneID" id="25337886"/>
<dbReference type="OMA" id="DGWPHIV"/>
<proteinExistence type="predicted"/>
<feature type="compositionally biased region" description="Polar residues" evidence="1">
    <location>
        <begin position="24"/>
        <end position="46"/>
    </location>
</feature>
<sequence length="1320" mass="143165">MKEEGGHIAASLSAAASSSPSASQENDQAQANSAVDPSGFISTKPQNGMHARQYAAGCGGRRRGGGGGVRGTFLRGRSKNRPSQGVGSGASGAALCSKFVSPEAVLSAARQVKDSLPQLSPELLTSLKARGLEPCTLKEVLEERGIDWAATQVRDDRAESEHARLLEAFQRQCEGWGNNREGWVHSKWHSVIVCPDFKRGGLQVSRSSMRDMWNSIMSVVHGFVDPDLVVCRVTDPTHPVRFATPPGESCYTVVYAGKEPIRASKERRILGEYTGHVRAGSTNKQRFEYVFDLSFCALAWRAAEEFEKDSDSSGDEGPSTTDNAASPVSVESSGSGKKNGVKEDDGDTANNEGVRRVQVTGSSNIERVALPVRGELVLDSHDACNQMSLVNHYGTIGLLGEKICHCNTEWQQVFVDGWPHIVLTTIPGVAIEPGEEVLADFGYDWFNRVQDASHKAIARELLDYRIGAKAGACQTLAPARNAECLVRDNDVALQTRARMGEVCPYCHSDEIPLVSSTSAKHSVKVVGAGGKPAAGKPQKPQNQGQQKTEATDVTGYGQTPCTWGEQVVHCDGCDRPCHLRCIFGVHGADRHQDAQQQEQLQPEQATRNKNPQQRDPQNPQKEQEPPQEQWQDGQQQPDGVLKHEQPVHIDTSASIQDPRSPLSPSGGLSDASVGTTKATEPGPKFGVVSGGETVDDVYRWFVEGDCKWFCCVCRLQWERMATAMNFSVDWQARKVLGEGNPLLLPCAGDPGARCMVMSEAQKTHAEQANTRYASYGSSNQDAAAAGGAKRRGCGRGTGLRAHSKRPRKAATESPSPHFHSRSEGVIGAGTQHECHQESSFSPTKGGHDSRLETGGSVAPGRNADLSDHAAGAASGAAAPYFVEGEPPPSDAPKSTGETGESLSSCQEDSKVALPSEKLTRGNSLPESQKPPEYPVEQCDGRSGIVKGDAGAARSLRTVGTSRSLGCKGSSDDAQRNAEPTCSRGSDRDGGVYKKHTNGVVIEEAMRVYSNSSDKRRNSKMQPCPVALTPDECSSEELLGCRTDMLVEPRALLGSLQPCVHCYKLYGAKASVEVCRLTKRHLASNWDHPHFVSPAQIQDALLTCFQDALLTVQREHQQKLQRLFDNMSPLQRGVNMNSLMTGNRQSRIHENAARRSAENMQKPQVHETETVWKGSIPLLSVTLGKTRVDYQFPDGPSKKKWYYGVVSNYQAISSKVGDGDTEGSGEGSKEDEKEKKITYYTNQFRIDYNDGDFQTVPPHELIEMLIETGPGSKLDGRKAITTTPLIKMLSPELKRANRQVNQLVRETNKKGCAADTDSDDE</sequence>
<name>U6MFJ6_EIMMA</name>
<feature type="compositionally biased region" description="Low complexity" evidence="1">
    <location>
        <begin position="594"/>
        <end position="605"/>
    </location>
</feature>
<dbReference type="SUPFAM" id="SSF82199">
    <property type="entry name" value="SET domain"/>
    <property type="match status" value="1"/>
</dbReference>
<feature type="compositionally biased region" description="Low complexity" evidence="1">
    <location>
        <begin position="660"/>
        <end position="669"/>
    </location>
</feature>
<dbReference type="RefSeq" id="XP_013337879.1">
    <property type="nucleotide sequence ID" value="XM_013482425.1"/>
</dbReference>
<evidence type="ECO:0008006" key="4">
    <source>
        <dbReference type="Google" id="ProtNLM"/>
    </source>
</evidence>
<feature type="region of interest" description="Disordered" evidence="1">
    <location>
        <begin position="1"/>
        <end position="90"/>
    </location>
</feature>
<feature type="compositionally biased region" description="Low complexity" evidence="1">
    <location>
        <begin position="615"/>
        <end position="638"/>
    </location>
</feature>
<feature type="region of interest" description="Disordered" evidence="1">
    <location>
        <begin position="1213"/>
        <end position="1233"/>
    </location>
</feature>
<gene>
    <name evidence="2" type="ORF">EMWEY_00039000</name>
</gene>
<dbReference type="VEuPathDB" id="ToxoDB:EMWEY_00039000"/>
<feature type="compositionally biased region" description="Polar residues" evidence="1">
    <location>
        <begin position="318"/>
        <end position="336"/>
    </location>
</feature>
<feature type="region of interest" description="Disordered" evidence="1">
    <location>
        <begin position="776"/>
        <end position="989"/>
    </location>
</feature>
<organism evidence="2 3">
    <name type="scientific">Eimeria maxima</name>
    <name type="common">Coccidian parasite</name>
    <dbReference type="NCBI Taxonomy" id="5804"/>
    <lineage>
        <taxon>Eukaryota</taxon>
        <taxon>Sar</taxon>
        <taxon>Alveolata</taxon>
        <taxon>Apicomplexa</taxon>
        <taxon>Conoidasida</taxon>
        <taxon>Coccidia</taxon>
        <taxon>Eucoccidiorida</taxon>
        <taxon>Eimeriorina</taxon>
        <taxon>Eimeriidae</taxon>
        <taxon>Eimeria</taxon>
    </lineage>
</organism>
<keyword evidence="3" id="KW-1185">Reference proteome</keyword>
<feature type="region of interest" description="Disordered" evidence="1">
    <location>
        <begin position="527"/>
        <end position="551"/>
    </location>
</feature>
<dbReference type="OrthoDB" id="332390at2759"/>
<accession>U6MFJ6</accession>
<dbReference type="Proteomes" id="UP000030763">
    <property type="component" value="Unassembled WGS sequence"/>
</dbReference>
<feature type="compositionally biased region" description="Low complexity" evidence="1">
    <location>
        <begin position="868"/>
        <end position="878"/>
    </location>
</feature>
<feature type="region of interest" description="Disordered" evidence="1">
    <location>
        <begin position="651"/>
        <end position="686"/>
    </location>
</feature>
<evidence type="ECO:0000256" key="1">
    <source>
        <dbReference type="SAM" id="MobiDB-lite"/>
    </source>
</evidence>
<evidence type="ECO:0000313" key="2">
    <source>
        <dbReference type="EMBL" id="CDJ61229.1"/>
    </source>
</evidence>
<feature type="compositionally biased region" description="Low complexity" evidence="1">
    <location>
        <begin position="9"/>
        <end position="23"/>
    </location>
</feature>
<evidence type="ECO:0000313" key="3">
    <source>
        <dbReference type="Proteomes" id="UP000030763"/>
    </source>
</evidence>
<protein>
    <recommendedName>
        <fullName evidence="4">SET domain-containing protein</fullName>
    </recommendedName>
</protein>
<feature type="compositionally biased region" description="Polar residues" evidence="1">
    <location>
        <begin position="895"/>
        <end position="906"/>
    </location>
</feature>
<feature type="region of interest" description="Disordered" evidence="1">
    <location>
        <begin position="592"/>
        <end position="638"/>
    </location>
</feature>
<feature type="compositionally biased region" description="Low complexity" evidence="1">
    <location>
        <begin position="533"/>
        <end position="547"/>
    </location>
</feature>